<dbReference type="PANTHER" id="PTHR10242">
    <property type="entry name" value="8-OXOGUANINE DNA GLYCOSYLASE"/>
    <property type="match status" value="1"/>
</dbReference>
<organism evidence="13 14">
    <name type="scientific">Phakopsora pachyrhizi</name>
    <name type="common">Asian soybean rust disease fungus</name>
    <dbReference type="NCBI Taxonomy" id="170000"/>
    <lineage>
        <taxon>Eukaryota</taxon>
        <taxon>Fungi</taxon>
        <taxon>Dikarya</taxon>
        <taxon>Basidiomycota</taxon>
        <taxon>Pucciniomycotina</taxon>
        <taxon>Pucciniomycetes</taxon>
        <taxon>Pucciniales</taxon>
        <taxon>Phakopsoraceae</taxon>
        <taxon>Phakopsora</taxon>
    </lineage>
</organism>
<comment type="caution">
    <text evidence="13">The sequence shown here is derived from an EMBL/GenBank/DDBJ whole genome shotgun (WGS) entry which is preliminary data.</text>
</comment>
<dbReference type="AlphaFoldDB" id="A0AAV0AM99"/>
<comment type="similarity">
    <text evidence="1">Belongs to the type-1 OGG1 family.</text>
</comment>
<feature type="domain" description="HhH-GPD" evidence="11">
    <location>
        <begin position="192"/>
        <end position="424"/>
    </location>
</feature>
<dbReference type="Gene3D" id="3.30.310.40">
    <property type="match status" value="1"/>
</dbReference>
<dbReference type="Proteomes" id="UP001153365">
    <property type="component" value="Unassembled WGS sequence"/>
</dbReference>
<dbReference type="InterPro" id="IPR011257">
    <property type="entry name" value="DNA_glycosylase"/>
</dbReference>
<name>A0AAV0AM99_PHAPC</name>
<protein>
    <recommendedName>
        <fullName evidence="2">DNA-(apurinic or apyrimidinic site) lyase</fullName>
        <ecNumber evidence="2">4.2.99.18</ecNumber>
    </recommendedName>
</protein>
<dbReference type="InterPro" id="IPR012904">
    <property type="entry name" value="OGG_N"/>
</dbReference>
<evidence type="ECO:0000256" key="7">
    <source>
        <dbReference type="ARBA" id="ARBA00023268"/>
    </source>
</evidence>
<dbReference type="Gene3D" id="1.10.1670.10">
    <property type="entry name" value="Helix-hairpin-Helix base-excision DNA repair enzymes (C-terminal)"/>
    <property type="match status" value="1"/>
</dbReference>
<dbReference type="GO" id="GO:0034039">
    <property type="term" value="F:8-oxo-7,8-dihydroguanine DNA N-glycosylase activity"/>
    <property type="evidence" value="ECO:0007669"/>
    <property type="project" value="TreeGrafter"/>
</dbReference>
<dbReference type="Gene3D" id="1.10.340.30">
    <property type="entry name" value="Hypothetical protein, domain 2"/>
    <property type="match status" value="1"/>
</dbReference>
<dbReference type="GO" id="GO:0140078">
    <property type="term" value="F:class I DNA-(apurinic or apyrimidinic site) endonuclease activity"/>
    <property type="evidence" value="ECO:0007669"/>
    <property type="project" value="UniProtKB-EC"/>
</dbReference>
<dbReference type="Pfam" id="PF07934">
    <property type="entry name" value="OGG_N"/>
    <property type="match status" value="1"/>
</dbReference>
<feature type="compositionally biased region" description="Acidic residues" evidence="10">
    <location>
        <begin position="307"/>
        <end position="331"/>
    </location>
</feature>
<dbReference type="EMBL" id="CALTRL010000447">
    <property type="protein sequence ID" value="CAH7668184.1"/>
    <property type="molecule type" value="Genomic_DNA"/>
</dbReference>
<dbReference type="InterPro" id="IPR003265">
    <property type="entry name" value="HhH-GPD_domain"/>
</dbReference>
<feature type="region of interest" description="Disordered" evidence="10">
    <location>
        <begin position="426"/>
        <end position="450"/>
    </location>
</feature>
<evidence type="ECO:0000256" key="5">
    <source>
        <dbReference type="ARBA" id="ARBA00023204"/>
    </source>
</evidence>
<evidence type="ECO:0000256" key="4">
    <source>
        <dbReference type="ARBA" id="ARBA00022801"/>
    </source>
</evidence>
<feature type="region of interest" description="Disordered" evidence="10">
    <location>
        <begin position="296"/>
        <end position="338"/>
    </location>
</feature>
<evidence type="ECO:0000259" key="11">
    <source>
        <dbReference type="Pfam" id="PF00730"/>
    </source>
</evidence>
<evidence type="ECO:0000313" key="14">
    <source>
        <dbReference type="Proteomes" id="UP001153365"/>
    </source>
</evidence>
<keyword evidence="14" id="KW-1185">Reference proteome</keyword>
<keyword evidence="7" id="KW-0511">Multifunctional enzyme</keyword>
<evidence type="ECO:0000256" key="8">
    <source>
        <dbReference type="ARBA" id="ARBA00023295"/>
    </source>
</evidence>
<dbReference type="SUPFAM" id="SSF48150">
    <property type="entry name" value="DNA-glycosylase"/>
    <property type="match status" value="1"/>
</dbReference>
<evidence type="ECO:0000256" key="2">
    <source>
        <dbReference type="ARBA" id="ARBA00012720"/>
    </source>
</evidence>
<evidence type="ECO:0000256" key="6">
    <source>
        <dbReference type="ARBA" id="ARBA00023239"/>
    </source>
</evidence>
<keyword evidence="8" id="KW-0326">Glycosidase</keyword>
<evidence type="ECO:0000256" key="9">
    <source>
        <dbReference type="ARBA" id="ARBA00044632"/>
    </source>
</evidence>
<keyword evidence="4" id="KW-0378">Hydrolase</keyword>
<evidence type="ECO:0000313" key="13">
    <source>
        <dbReference type="EMBL" id="CAH7668184.1"/>
    </source>
</evidence>
<dbReference type="SUPFAM" id="SSF55945">
    <property type="entry name" value="TATA-box binding protein-like"/>
    <property type="match status" value="1"/>
</dbReference>
<keyword evidence="6" id="KW-0456">Lyase</keyword>
<keyword evidence="5" id="KW-0234">DNA repair</keyword>
<evidence type="ECO:0000259" key="12">
    <source>
        <dbReference type="Pfam" id="PF07934"/>
    </source>
</evidence>
<comment type="catalytic activity">
    <reaction evidence="9">
        <text>2'-deoxyribonucleotide-(2'-deoxyribose 5'-phosphate)-2'-deoxyribonucleotide-DNA = a 3'-end 2'-deoxyribonucleotide-(2,3-dehydro-2,3-deoxyribose 5'-phosphate)-DNA + a 5'-end 5'-phospho-2'-deoxyribonucleoside-DNA + H(+)</text>
        <dbReference type="Rhea" id="RHEA:66592"/>
        <dbReference type="Rhea" id="RHEA-COMP:13180"/>
        <dbReference type="Rhea" id="RHEA-COMP:16897"/>
        <dbReference type="Rhea" id="RHEA-COMP:17067"/>
        <dbReference type="ChEBI" id="CHEBI:15378"/>
        <dbReference type="ChEBI" id="CHEBI:136412"/>
        <dbReference type="ChEBI" id="CHEBI:157695"/>
        <dbReference type="ChEBI" id="CHEBI:167181"/>
        <dbReference type="EC" id="4.2.99.18"/>
    </reaction>
</comment>
<dbReference type="GO" id="GO:0006289">
    <property type="term" value="P:nucleotide-excision repair"/>
    <property type="evidence" value="ECO:0007669"/>
    <property type="project" value="InterPro"/>
</dbReference>
<reference evidence="13" key="1">
    <citation type="submission" date="2022-06" db="EMBL/GenBank/DDBJ databases">
        <authorList>
            <consortium name="SYNGENTA / RWTH Aachen University"/>
        </authorList>
    </citation>
    <scope>NUCLEOTIDE SEQUENCE</scope>
</reference>
<dbReference type="EC" id="4.2.99.18" evidence="2"/>
<sequence>MVSSTRRINSLKKSTNKQLVQQQPELILKTDLITPIRFIPISTSELSLPAILKCGQTFRWIQSRFRIRRTHKELIRIKEEDEQERTGLETESTVDLEEWSMGWNDRTVVLRQDNEGLHYVSLYPPNEVESFRTDLKFDTTLEKLKKYFALEVSLVDLYKDWSSRDPNFLKKVSDGRFDGLRVCKQDPWETVVSFICSSNNNIPRITMMLNRVCASFGNQLPSPPIGVTLTNQERLTIESDLYPISEMPMYSFPTPRRLSQPDVLDRLKQLGFGYRANYVWKTSLKLCEISDEAKSKGRWSTHPGSDSESELSDLTEIETESGEKSEGEEEDVKVRPELENWKGSKKDHEFEPVEFLNYLSNQTYKLAHQALIENFAGVGPKVSDCICLFGLGFVGIVPVDVHVYQIAIRDYKVSIISSQKRSKKNNTKAKKLGGADEDFDEDTGAAKKNGEAQSNSLSKLNYDLIQSKLHDLWGPWAGWAQQILFLADLKYDSIKINLDKNSLSNSDQKPKKRKKHF</sequence>
<dbReference type="GO" id="GO:0003684">
    <property type="term" value="F:damaged DNA binding"/>
    <property type="evidence" value="ECO:0007669"/>
    <property type="project" value="InterPro"/>
</dbReference>
<evidence type="ECO:0000256" key="1">
    <source>
        <dbReference type="ARBA" id="ARBA00010679"/>
    </source>
</evidence>
<accession>A0AAV0AM99</accession>
<gene>
    <name evidence="13" type="ORF">PPACK8108_LOCUS2655</name>
</gene>
<keyword evidence="3" id="KW-0227">DNA damage</keyword>
<dbReference type="GO" id="GO:0005634">
    <property type="term" value="C:nucleus"/>
    <property type="evidence" value="ECO:0007669"/>
    <property type="project" value="TreeGrafter"/>
</dbReference>
<feature type="domain" description="8-oxoguanine DNA glycosylase N-terminal" evidence="12">
    <location>
        <begin position="39"/>
        <end position="190"/>
    </location>
</feature>
<dbReference type="InterPro" id="IPR023170">
    <property type="entry name" value="HhH_base_excis_C"/>
</dbReference>
<dbReference type="Pfam" id="PF00730">
    <property type="entry name" value="HhH-GPD"/>
    <property type="match status" value="1"/>
</dbReference>
<dbReference type="PANTHER" id="PTHR10242:SF2">
    <property type="entry name" value="N-GLYCOSYLASE_DNA LYASE"/>
    <property type="match status" value="1"/>
</dbReference>
<dbReference type="InterPro" id="IPR052054">
    <property type="entry name" value="Oxidative_DNA_repair_enzyme"/>
</dbReference>
<proteinExistence type="inferred from homology"/>
<evidence type="ECO:0000256" key="10">
    <source>
        <dbReference type="SAM" id="MobiDB-lite"/>
    </source>
</evidence>
<dbReference type="GO" id="GO:0006285">
    <property type="term" value="P:base-excision repair, AP site formation"/>
    <property type="evidence" value="ECO:0007669"/>
    <property type="project" value="TreeGrafter"/>
</dbReference>
<evidence type="ECO:0000256" key="3">
    <source>
        <dbReference type="ARBA" id="ARBA00022763"/>
    </source>
</evidence>